<protein>
    <recommendedName>
        <fullName evidence="3">Tail assembly chaperone</fullName>
    </recommendedName>
</protein>
<name>A0ABP8V751_9GAMM</name>
<dbReference type="EMBL" id="BAABFL010000468">
    <property type="protein sequence ID" value="GAA4652083.1"/>
    <property type="molecule type" value="Genomic_DNA"/>
</dbReference>
<evidence type="ECO:0000313" key="2">
    <source>
        <dbReference type="Proteomes" id="UP001500604"/>
    </source>
</evidence>
<accession>A0ABP8V751</accession>
<dbReference type="RefSeq" id="WP_345198580.1">
    <property type="nucleotide sequence ID" value="NZ_BAABFL010000468.1"/>
</dbReference>
<organism evidence="1 2">
    <name type="scientific">Kistimonas scapharcae</name>
    <dbReference type="NCBI Taxonomy" id="1036133"/>
    <lineage>
        <taxon>Bacteria</taxon>
        <taxon>Pseudomonadati</taxon>
        <taxon>Pseudomonadota</taxon>
        <taxon>Gammaproteobacteria</taxon>
        <taxon>Oceanospirillales</taxon>
        <taxon>Endozoicomonadaceae</taxon>
        <taxon>Kistimonas</taxon>
    </lineage>
</organism>
<dbReference type="Proteomes" id="UP001500604">
    <property type="component" value="Unassembled WGS sequence"/>
</dbReference>
<evidence type="ECO:0000313" key="1">
    <source>
        <dbReference type="EMBL" id="GAA4652083.1"/>
    </source>
</evidence>
<evidence type="ECO:0008006" key="3">
    <source>
        <dbReference type="Google" id="ProtNLM"/>
    </source>
</evidence>
<gene>
    <name evidence="1" type="ORF">GCM10023116_43670</name>
</gene>
<comment type="caution">
    <text evidence="1">The sequence shown here is derived from an EMBL/GenBank/DDBJ whole genome shotgun (WGS) entry which is preliminary data.</text>
</comment>
<reference evidence="2" key="1">
    <citation type="journal article" date="2019" name="Int. J. Syst. Evol. Microbiol.">
        <title>The Global Catalogue of Microorganisms (GCM) 10K type strain sequencing project: providing services to taxonomists for standard genome sequencing and annotation.</title>
        <authorList>
            <consortium name="The Broad Institute Genomics Platform"/>
            <consortium name="The Broad Institute Genome Sequencing Center for Infectious Disease"/>
            <person name="Wu L."/>
            <person name="Ma J."/>
        </authorList>
    </citation>
    <scope>NUCLEOTIDE SEQUENCE [LARGE SCALE GENOMIC DNA]</scope>
    <source>
        <strain evidence="2">JCM 17805</strain>
    </source>
</reference>
<proteinExistence type="predicted"/>
<sequence length="149" mass="16768">MKPEDFYTKPAHNEGRRLPLFLPDGTDSGEWLEVVGIDSDAFQAAMTETRRQLLASDIAISTAKAKALESGNEPADLDRITADIRRLSEDRQAVMTEREAATKAAYIKDWSFDKPCTQENALEFIINAPPVADQIDQYCSNRMNFLKKK</sequence>
<keyword evidence="2" id="KW-1185">Reference proteome</keyword>